<evidence type="ECO:0000313" key="5">
    <source>
        <dbReference type="EMBL" id="KAJ4979465.1"/>
    </source>
</evidence>
<dbReference type="AlphaFoldDB" id="A0A9Q0R115"/>
<name>A0A9Q0R115_9MAGN</name>
<evidence type="ECO:0000256" key="2">
    <source>
        <dbReference type="ARBA" id="ARBA00023054"/>
    </source>
</evidence>
<sequence>MIMVLPPKPSWNENSFIVVEPSFPTMLCIGRIRSNKGKLFKVADVLWKLIPNQKTQLSFGIASRDLLLTPKARSSPSEVPQRTSPGTPRAARQLKTAGSESDSTSTNPATRTPKDRSPKVTERRSPRSPITEKKRPSRVSELESQLTQLQEDLKKAKDQLTASESWKRHAQQEAEEAKKELLAMSTKLEESQQQLVELCASEEARVQDLRKVSHDRDRAWQSELEAVQKQQSVDSAAFVSAMNEIHRLKIQLEIVAESEAAQTKQTETAQSELQRLKIELTEALSVVEDMKVQLKDLKDSEAHAQALVGETLLQLETAKTIVEILRSDALKAKEAYNNHVSELEQSRAQVNSLEGLVSKLQTDLVKASSSHNEDSLGNVTSAAETLNLADSNHLELDTGNLEVGELKAALETAEARYQEEQIRWTMQIQSAYELVEQTKSLSCLREAELDAELKKTKTDIEELKANLMDKETELQSISEENEGLNMKIKQNKTSQREDELQVVLQKLQADVSDLKANMMDKETELQSISEENELLKVEINKREIERSKGNEEAITEAELARAAEREALMKLGYITEEADKSSRRATRVTEQLEAAQVTNSEMEAELRRLKVQSDQWRKAAEAAAAVLSTGNNGKYMGRSGSLDSYVTGEIGSPYAEDMDDNSPKRKNNMLKKIGVLWKKGQK</sequence>
<feature type="compositionally biased region" description="Polar residues" evidence="4">
    <location>
        <begin position="72"/>
        <end position="86"/>
    </location>
</feature>
<reference evidence="5" key="1">
    <citation type="journal article" date="2023" name="Plant J.">
        <title>The genome of the king protea, Protea cynaroides.</title>
        <authorList>
            <person name="Chang J."/>
            <person name="Duong T.A."/>
            <person name="Schoeman C."/>
            <person name="Ma X."/>
            <person name="Roodt D."/>
            <person name="Barker N."/>
            <person name="Li Z."/>
            <person name="Van de Peer Y."/>
            <person name="Mizrachi E."/>
        </authorList>
    </citation>
    <scope>NUCLEOTIDE SEQUENCE</scope>
    <source>
        <tissue evidence="5">Young leaves</tissue>
    </source>
</reference>
<feature type="region of interest" description="Disordered" evidence="4">
    <location>
        <begin position="71"/>
        <end position="173"/>
    </location>
</feature>
<evidence type="ECO:0000256" key="3">
    <source>
        <dbReference type="SAM" id="Coils"/>
    </source>
</evidence>
<gene>
    <name evidence="5" type="ORF">NE237_010245</name>
</gene>
<proteinExistence type="inferred from homology"/>
<evidence type="ECO:0000256" key="1">
    <source>
        <dbReference type="ARBA" id="ARBA00009778"/>
    </source>
</evidence>
<feature type="coiled-coil region" evidence="3">
    <location>
        <begin position="403"/>
        <end position="545"/>
    </location>
</feature>
<feature type="compositionally biased region" description="Basic and acidic residues" evidence="4">
    <location>
        <begin position="112"/>
        <end position="141"/>
    </location>
</feature>
<comment type="similarity">
    <text evidence="1">Belongs to the ICR family.</text>
</comment>
<accession>A0A9Q0R115</accession>
<keyword evidence="6" id="KW-1185">Reference proteome</keyword>
<protein>
    <submittedName>
        <fullName evidence="5">Uncharacterized protein</fullName>
    </submittedName>
</protein>
<dbReference type="InterPro" id="IPR029688">
    <property type="entry name" value="ICR"/>
</dbReference>
<evidence type="ECO:0000313" key="6">
    <source>
        <dbReference type="Proteomes" id="UP001141806"/>
    </source>
</evidence>
<keyword evidence="2 3" id="KW-0175">Coiled coil</keyword>
<dbReference type="Proteomes" id="UP001141806">
    <property type="component" value="Unassembled WGS sequence"/>
</dbReference>
<dbReference type="EMBL" id="JAMYWD010000002">
    <property type="protein sequence ID" value="KAJ4979465.1"/>
    <property type="molecule type" value="Genomic_DNA"/>
</dbReference>
<organism evidence="5 6">
    <name type="scientific">Protea cynaroides</name>
    <dbReference type="NCBI Taxonomy" id="273540"/>
    <lineage>
        <taxon>Eukaryota</taxon>
        <taxon>Viridiplantae</taxon>
        <taxon>Streptophyta</taxon>
        <taxon>Embryophyta</taxon>
        <taxon>Tracheophyta</taxon>
        <taxon>Spermatophyta</taxon>
        <taxon>Magnoliopsida</taxon>
        <taxon>Proteales</taxon>
        <taxon>Proteaceae</taxon>
        <taxon>Protea</taxon>
    </lineage>
</organism>
<dbReference type="PANTHER" id="PTHR34224">
    <property type="entry name" value="INTERACTOR OF CONSTITUTIVE ACTIVE ROPS 2, CHLOROPLASTIC-RELATED"/>
    <property type="match status" value="1"/>
</dbReference>
<evidence type="ECO:0000256" key="4">
    <source>
        <dbReference type="SAM" id="MobiDB-lite"/>
    </source>
</evidence>
<comment type="caution">
    <text evidence="5">The sequence shown here is derived from an EMBL/GenBank/DDBJ whole genome shotgun (WGS) entry which is preliminary data.</text>
</comment>
<dbReference type="PANTHER" id="PTHR34224:SF4">
    <property type="entry name" value="INTERACTOR OF CONSTITUTIVE ACTIVE ROPS 2, CHLOROPLASTIC"/>
    <property type="match status" value="1"/>
</dbReference>
<feature type="coiled-coil region" evidence="3">
    <location>
        <begin position="585"/>
        <end position="619"/>
    </location>
</feature>
<feature type="compositionally biased region" description="Polar residues" evidence="4">
    <location>
        <begin position="96"/>
        <end position="110"/>
    </location>
</feature>
<dbReference type="OrthoDB" id="1932291at2759"/>